<sequence>MPRTAASASPVPSICPDEDTRVHTLSNGVRVLTIREPGSPSVCLSVFVRSGSRHEGHRDSGISHVVEHMAFKGTTRRDCQRINRDAERLGAEVNAHTDRDHTAFHMRGLARDAVTLLKQLADIVRHPTFPEDELERERQVILHEYTEVEDDPVATAFRLFDRCCFGRDPVARPVIGSRANIRRFSRDDLLDWVQRQYTGCNTIVAVAGGIDPEAVLAAAEAAFGRMPAGTPNVLGEPAWLGGMATRRHGGSSQVQLVLGWPGPSLQQPHAATQLAAAVLGEGMSSPLIDAIRERQALCYYAACSADVLDGHGAWVIEASTSPQQVVQLIDELVRQLQAVCAQVRAADLQRARHQLMVRALAALERPFQRLEAAAQDLYALGRVRGRHEWMDALQAATPAQVRRAAQQALAQPPALALVGATTSRALRGIDEGVLERLRVGG</sequence>
<protein>
    <submittedName>
        <fullName evidence="6">Pitrilysin family protein</fullName>
    </submittedName>
</protein>
<evidence type="ECO:0000313" key="6">
    <source>
        <dbReference type="EMBL" id="MEK8025465.1"/>
    </source>
</evidence>
<dbReference type="PROSITE" id="PS00143">
    <property type="entry name" value="INSULINASE"/>
    <property type="match status" value="1"/>
</dbReference>
<gene>
    <name evidence="6" type="ORF">AACH11_05770</name>
</gene>
<dbReference type="Pfam" id="PF00675">
    <property type="entry name" value="Peptidase_M16"/>
    <property type="match status" value="1"/>
</dbReference>
<keyword evidence="7" id="KW-1185">Reference proteome</keyword>
<dbReference type="InterPro" id="IPR011765">
    <property type="entry name" value="Pept_M16_N"/>
</dbReference>
<dbReference type="RefSeq" id="WP_341373240.1">
    <property type="nucleotide sequence ID" value="NZ_JBBUTF010000004.1"/>
</dbReference>
<accession>A0ABU9B6G0</accession>
<dbReference type="InterPro" id="IPR011249">
    <property type="entry name" value="Metalloenz_LuxS/M16"/>
</dbReference>
<reference evidence="6 7" key="1">
    <citation type="submission" date="2024-04" db="EMBL/GenBank/DDBJ databases">
        <title>Novel species of the genus Ideonella isolated from streams.</title>
        <authorList>
            <person name="Lu H."/>
        </authorList>
    </citation>
    <scope>NUCLEOTIDE SEQUENCE [LARGE SCALE GENOMIC DNA]</scope>
    <source>
        <strain evidence="6 7">BYS139W</strain>
    </source>
</reference>
<evidence type="ECO:0000256" key="2">
    <source>
        <dbReference type="ARBA" id="ARBA00007261"/>
    </source>
</evidence>
<dbReference type="PANTHER" id="PTHR11851:SF49">
    <property type="entry name" value="MITOCHONDRIAL-PROCESSING PEPTIDASE SUBUNIT ALPHA"/>
    <property type="match status" value="1"/>
</dbReference>
<feature type="domain" description="Peptidase M16 N-terminal" evidence="4">
    <location>
        <begin position="30"/>
        <end position="176"/>
    </location>
</feature>
<comment type="caution">
    <text evidence="6">The sequence shown here is derived from an EMBL/GenBank/DDBJ whole genome shotgun (WGS) entry which is preliminary data.</text>
</comment>
<dbReference type="InterPro" id="IPR001431">
    <property type="entry name" value="Pept_M16_Zn_BS"/>
</dbReference>
<feature type="domain" description="Peptidase M16 C-terminal" evidence="5">
    <location>
        <begin position="184"/>
        <end position="355"/>
    </location>
</feature>
<dbReference type="EMBL" id="JBBUTF010000004">
    <property type="protein sequence ID" value="MEK8025465.1"/>
    <property type="molecule type" value="Genomic_DNA"/>
</dbReference>
<comment type="similarity">
    <text evidence="2 3">Belongs to the peptidase M16 family.</text>
</comment>
<evidence type="ECO:0000259" key="4">
    <source>
        <dbReference type="Pfam" id="PF00675"/>
    </source>
</evidence>
<name>A0ABU9B6G0_9BURK</name>
<dbReference type="InterPro" id="IPR050361">
    <property type="entry name" value="MPP/UQCRC_Complex"/>
</dbReference>
<proteinExistence type="inferred from homology"/>
<organism evidence="6 7">
    <name type="scientific">Pseudaquabacterium rugosum</name>
    <dbReference type="NCBI Taxonomy" id="2984194"/>
    <lineage>
        <taxon>Bacteria</taxon>
        <taxon>Pseudomonadati</taxon>
        <taxon>Pseudomonadota</taxon>
        <taxon>Betaproteobacteria</taxon>
        <taxon>Burkholderiales</taxon>
        <taxon>Sphaerotilaceae</taxon>
        <taxon>Pseudaquabacterium</taxon>
    </lineage>
</organism>
<evidence type="ECO:0000256" key="3">
    <source>
        <dbReference type="RuleBase" id="RU004447"/>
    </source>
</evidence>
<dbReference type="Gene3D" id="3.30.830.10">
    <property type="entry name" value="Metalloenzyme, LuxS/M16 peptidase-like"/>
    <property type="match status" value="2"/>
</dbReference>
<evidence type="ECO:0000259" key="5">
    <source>
        <dbReference type="Pfam" id="PF05193"/>
    </source>
</evidence>
<evidence type="ECO:0000256" key="1">
    <source>
        <dbReference type="ARBA" id="ARBA00001947"/>
    </source>
</evidence>
<dbReference type="InterPro" id="IPR007863">
    <property type="entry name" value="Peptidase_M16_C"/>
</dbReference>
<dbReference type="Proteomes" id="UP001368500">
    <property type="component" value="Unassembled WGS sequence"/>
</dbReference>
<comment type="cofactor">
    <cofactor evidence="1">
        <name>Zn(2+)</name>
        <dbReference type="ChEBI" id="CHEBI:29105"/>
    </cofactor>
</comment>
<evidence type="ECO:0000313" key="7">
    <source>
        <dbReference type="Proteomes" id="UP001368500"/>
    </source>
</evidence>
<dbReference type="SUPFAM" id="SSF63411">
    <property type="entry name" value="LuxS/MPP-like metallohydrolase"/>
    <property type="match status" value="2"/>
</dbReference>
<dbReference type="PANTHER" id="PTHR11851">
    <property type="entry name" value="METALLOPROTEASE"/>
    <property type="match status" value="1"/>
</dbReference>
<dbReference type="Pfam" id="PF05193">
    <property type="entry name" value="Peptidase_M16_C"/>
    <property type="match status" value="1"/>
</dbReference>